<feature type="binding site" evidence="5">
    <location>
        <begin position="107"/>
        <end position="110"/>
    </location>
    <ligand>
        <name>(6S)-5,6,7,8-tetrahydrofolate</name>
        <dbReference type="ChEBI" id="CHEBI:57453"/>
    </ligand>
</feature>
<dbReference type="GO" id="GO:0005829">
    <property type="term" value="C:cytosol"/>
    <property type="evidence" value="ECO:0007669"/>
    <property type="project" value="TreeGrafter"/>
</dbReference>
<dbReference type="InterPro" id="IPR005794">
    <property type="entry name" value="Fmt"/>
</dbReference>
<dbReference type="InterPro" id="IPR002376">
    <property type="entry name" value="Formyl_transf_N"/>
</dbReference>
<reference evidence="8 9" key="1">
    <citation type="journal article" date="2016" name="Nat. Commun.">
        <title>Thousands of microbial genomes shed light on interconnected biogeochemical processes in an aquifer system.</title>
        <authorList>
            <person name="Anantharaman K."/>
            <person name="Brown C.T."/>
            <person name="Hug L.A."/>
            <person name="Sharon I."/>
            <person name="Castelle C.J."/>
            <person name="Probst A.J."/>
            <person name="Thomas B.C."/>
            <person name="Singh A."/>
            <person name="Wilkins M.J."/>
            <person name="Karaoz U."/>
            <person name="Brodie E.L."/>
            <person name="Williams K.H."/>
            <person name="Hubbard S.S."/>
            <person name="Banfield J.F."/>
        </authorList>
    </citation>
    <scope>NUCLEOTIDE SEQUENCE [LARGE SCALE GENOMIC DNA]</scope>
</reference>
<keyword evidence="4 5" id="KW-0648">Protein biosynthesis</keyword>
<dbReference type="InterPro" id="IPR044135">
    <property type="entry name" value="Met-tRNA-FMT_C"/>
</dbReference>
<dbReference type="CDD" id="cd08646">
    <property type="entry name" value="FMT_core_Met-tRNA-FMT_N"/>
    <property type="match status" value="1"/>
</dbReference>
<accession>A0A1G2LA15</accession>
<dbReference type="CDD" id="cd08704">
    <property type="entry name" value="Met_tRNA_FMT_C"/>
    <property type="match status" value="1"/>
</dbReference>
<comment type="similarity">
    <text evidence="1 5">Belongs to the Fmt family.</text>
</comment>
<dbReference type="InterPro" id="IPR005793">
    <property type="entry name" value="Formyl_trans_C"/>
</dbReference>
<dbReference type="AlphaFoldDB" id="A0A1G2LA15"/>
<feature type="domain" description="Formyl transferase N-terminal" evidence="6">
    <location>
        <begin position="1"/>
        <end position="178"/>
    </location>
</feature>
<dbReference type="InterPro" id="IPR041711">
    <property type="entry name" value="Met-tRNA-FMT_N"/>
</dbReference>
<dbReference type="GO" id="GO:0004479">
    <property type="term" value="F:methionyl-tRNA formyltransferase activity"/>
    <property type="evidence" value="ECO:0007669"/>
    <property type="project" value="UniProtKB-UniRule"/>
</dbReference>
<evidence type="ECO:0000256" key="5">
    <source>
        <dbReference type="HAMAP-Rule" id="MF_00182"/>
    </source>
</evidence>
<evidence type="ECO:0000256" key="3">
    <source>
        <dbReference type="ARBA" id="ARBA00022679"/>
    </source>
</evidence>
<dbReference type="Proteomes" id="UP000176510">
    <property type="component" value="Unassembled WGS sequence"/>
</dbReference>
<dbReference type="InterPro" id="IPR036477">
    <property type="entry name" value="Formyl_transf_N_sf"/>
</dbReference>
<gene>
    <name evidence="5" type="primary">fmt</name>
    <name evidence="8" type="ORF">A3B34_01590</name>
</gene>
<evidence type="ECO:0000256" key="4">
    <source>
        <dbReference type="ARBA" id="ARBA00022917"/>
    </source>
</evidence>
<comment type="function">
    <text evidence="5">Attaches a formyl group to the free amino group of methionyl-tRNA(fMet). The formyl group appears to play a dual role in the initiator identity of N-formylmethionyl-tRNA by promoting its recognition by IF2 and preventing the misappropriation of this tRNA by the elongation apparatus.</text>
</comment>
<dbReference type="InterPro" id="IPR011034">
    <property type="entry name" value="Formyl_transferase-like_C_sf"/>
</dbReference>
<protein>
    <recommendedName>
        <fullName evidence="2 5">Methionyl-tRNA formyltransferase</fullName>
        <ecNumber evidence="2 5">2.1.2.9</ecNumber>
    </recommendedName>
</protein>
<organism evidence="8 9">
    <name type="scientific">Candidatus Sungbacteria bacterium RIFCSPLOWO2_01_FULL_54_21</name>
    <dbReference type="NCBI Taxonomy" id="1802279"/>
    <lineage>
        <taxon>Bacteria</taxon>
        <taxon>Candidatus Sungiibacteriota</taxon>
    </lineage>
</organism>
<evidence type="ECO:0000313" key="9">
    <source>
        <dbReference type="Proteomes" id="UP000176510"/>
    </source>
</evidence>
<comment type="caution">
    <text evidence="8">The sequence shown here is derived from an EMBL/GenBank/DDBJ whole genome shotgun (WGS) entry which is preliminary data.</text>
</comment>
<evidence type="ECO:0000313" key="8">
    <source>
        <dbReference type="EMBL" id="OHA07629.1"/>
    </source>
</evidence>
<sequence>MRILFFGTSDFAVSMLEALVKNGCALAGVVTRPDEPAGRKHTLTPPPVKIAAVRLGIPILQPERLEPDAHPHQMPTADIIVVAAYGKIIPRVMLGMPPHGALNIHPSLLPRWRGPAPIQYALLHGDAETGVTIMAMDEELDHGPIVASVKHPMLDKRYTYPTLHDILARIGAELLIKTLPTWMAGDIIPVPQDESQATFSKMLTREDGRIDWKKSAIDIERMVRAFHSWPSTWTTWTLKGKSLRLRIAEADWTSDMPASSRPGLVWRDGARPLIVAAGCDSLVIKKIGAEGKYLTDAEAFVRGHANIIGAVLG</sequence>
<evidence type="ECO:0000256" key="2">
    <source>
        <dbReference type="ARBA" id="ARBA00012261"/>
    </source>
</evidence>
<comment type="catalytic activity">
    <reaction evidence="5">
        <text>L-methionyl-tRNA(fMet) + (6R)-10-formyltetrahydrofolate = N-formyl-L-methionyl-tRNA(fMet) + (6S)-5,6,7,8-tetrahydrofolate + H(+)</text>
        <dbReference type="Rhea" id="RHEA:24380"/>
        <dbReference type="Rhea" id="RHEA-COMP:9952"/>
        <dbReference type="Rhea" id="RHEA-COMP:9953"/>
        <dbReference type="ChEBI" id="CHEBI:15378"/>
        <dbReference type="ChEBI" id="CHEBI:57453"/>
        <dbReference type="ChEBI" id="CHEBI:78530"/>
        <dbReference type="ChEBI" id="CHEBI:78844"/>
        <dbReference type="ChEBI" id="CHEBI:195366"/>
        <dbReference type="EC" id="2.1.2.9"/>
    </reaction>
</comment>
<evidence type="ECO:0000259" key="6">
    <source>
        <dbReference type="Pfam" id="PF00551"/>
    </source>
</evidence>
<name>A0A1G2LA15_9BACT</name>
<dbReference type="EMBL" id="MHQR01000015">
    <property type="protein sequence ID" value="OHA07629.1"/>
    <property type="molecule type" value="Genomic_DNA"/>
</dbReference>
<dbReference type="SUPFAM" id="SSF53328">
    <property type="entry name" value="Formyltransferase"/>
    <property type="match status" value="1"/>
</dbReference>
<dbReference type="Gene3D" id="3.40.50.12230">
    <property type="match status" value="1"/>
</dbReference>
<dbReference type="SUPFAM" id="SSF50486">
    <property type="entry name" value="FMT C-terminal domain-like"/>
    <property type="match status" value="1"/>
</dbReference>
<dbReference type="STRING" id="1802279.A3B34_01590"/>
<dbReference type="Pfam" id="PF02911">
    <property type="entry name" value="Formyl_trans_C"/>
    <property type="match status" value="1"/>
</dbReference>
<dbReference type="Pfam" id="PF00551">
    <property type="entry name" value="Formyl_trans_N"/>
    <property type="match status" value="1"/>
</dbReference>
<dbReference type="PANTHER" id="PTHR11138:SF5">
    <property type="entry name" value="METHIONYL-TRNA FORMYLTRANSFERASE, MITOCHONDRIAL"/>
    <property type="match status" value="1"/>
</dbReference>
<feature type="domain" description="Formyl transferase C-terminal" evidence="7">
    <location>
        <begin position="203"/>
        <end position="304"/>
    </location>
</feature>
<evidence type="ECO:0000256" key="1">
    <source>
        <dbReference type="ARBA" id="ARBA00010699"/>
    </source>
</evidence>
<dbReference type="EC" id="2.1.2.9" evidence="2 5"/>
<dbReference type="NCBIfam" id="TIGR00460">
    <property type="entry name" value="fmt"/>
    <property type="match status" value="1"/>
</dbReference>
<dbReference type="PANTHER" id="PTHR11138">
    <property type="entry name" value="METHIONYL-TRNA FORMYLTRANSFERASE"/>
    <property type="match status" value="1"/>
</dbReference>
<keyword evidence="3 5" id="KW-0808">Transferase</keyword>
<dbReference type="HAMAP" id="MF_00182">
    <property type="entry name" value="Formyl_trans"/>
    <property type="match status" value="1"/>
</dbReference>
<proteinExistence type="inferred from homology"/>
<evidence type="ECO:0000259" key="7">
    <source>
        <dbReference type="Pfam" id="PF02911"/>
    </source>
</evidence>